<reference evidence="1" key="1">
    <citation type="submission" date="2020-08" db="EMBL/GenBank/DDBJ databases">
        <title>Genome public.</title>
        <authorList>
            <person name="Liu C."/>
            <person name="Sun Q."/>
        </authorList>
    </citation>
    <scope>NUCLEOTIDE SEQUENCE</scope>
    <source>
        <strain evidence="1">NSJ-23</strain>
    </source>
</reference>
<sequence length="113" mass="12900">MRDNLMDELWQKFKMLDAAIKELRSRGSAYAQAEQDYRVELAKCILLERDKGTPVTIISDVCRGDRTIAGLKFNRDVADVVYKSALEAVNGYKLQIRILDAQIEREWGHAPAD</sequence>
<dbReference type="RefSeq" id="WP_186853335.1">
    <property type="nucleotide sequence ID" value="NZ_JACOPO010000010.1"/>
</dbReference>
<dbReference type="AlphaFoldDB" id="A0A8J6J369"/>
<dbReference type="Proteomes" id="UP000628736">
    <property type="component" value="Unassembled WGS sequence"/>
</dbReference>
<dbReference type="EMBL" id="JACOPO010000010">
    <property type="protein sequence ID" value="MBC5723614.1"/>
    <property type="molecule type" value="Genomic_DNA"/>
</dbReference>
<name>A0A8J6J369_9FIRM</name>
<comment type="caution">
    <text evidence="1">The sequence shown here is derived from an EMBL/GenBank/DDBJ whole genome shotgun (WGS) entry which is preliminary data.</text>
</comment>
<gene>
    <name evidence="1" type="ORF">H8S11_12425</name>
</gene>
<evidence type="ECO:0000313" key="2">
    <source>
        <dbReference type="Proteomes" id="UP000628736"/>
    </source>
</evidence>
<accession>A0A8J6J369</accession>
<protein>
    <submittedName>
        <fullName evidence="1">Uncharacterized protein</fullName>
    </submittedName>
</protein>
<organism evidence="1 2">
    <name type="scientific">Flintibacter hominis</name>
    <dbReference type="NCBI Taxonomy" id="2763048"/>
    <lineage>
        <taxon>Bacteria</taxon>
        <taxon>Bacillati</taxon>
        <taxon>Bacillota</taxon>
        <taxon>Clostridia</taxon>
        <taxon>Eubacteriales</taxon>
        <taxon>Flintibacter</taxon>
    </lineage>
</organism>
<keyword evidence="2" id="KW-1185">Reference proteome</keyword>
<proteinExistence type="predicted"/>
<evidence type="ECO:0000313" key="1">
    <source>
        <dbReference type="EMBL" id="MBC5723614.1"/>
    </source>
</evidence>